<evidence type="ECO:0000256" key="5">
    <source>
        <dbReference type="ARBA" id="ARBA00023136"/>
    </source>
</evidence>
<keyword evidence="4 7" id="KW-1133">Transmembrane helix</keyword>
<dbReference type="Gene3D" id="1.20.1080.10">
    <property type="entry name" value="Glycerol uptake facilitator protein"/>
    <property type="match status" value="1"/>
</dbReference>
<evidence type="ECO:0000256" key="2">
    <source>
        <dbReference type="ARBA" id="ARBA00006175"/>
    </source>
</evidence>
<comment type="caution">
    <text evidence="8">The sequence shown here is derived from an EMBL/GenBank/DDBJ whole genome shotgun (WGS) entry which is preliminary data.</text>
</comment>
<evidence type="ECO:0000256" key="4">
    <source>
        <dbReference type="ARBA" id="ARBA00022989"/>
    </source>
</evidence>
<name>A0A1C2JFV8_ACITH</name>
<feature type="transmembrane region" description="Helical" evidence="7">
    <location>
        <begin position="37"/>
        <end position="58"/>
    </location>
</feature>
<dbReference type="InterPro" id="IPR034294">
    <property type="entry name" value="Aquaporin_transptr"/>
</dbReference>
<evidence type="ECO:0000313" key="9">
    <source>
        <dbReference type="Proteomes" id="UP000095008"/>
    </source>
</evidence>
<dbReference type="InterPro" id="IPR023271">
    <property type="entry name" value="Aquaporin-like"/>
</dbReference>
<dbReference type="InterPro" id="IPR000425">
    <property type="entry name" value="MIP"/>
</dbReference>
<feature type="transmembrane region" description="Helical" evidence="7">
    <location>
        <begin position="190"/>
        <end position="208"/>
    </location>
</feature>
<comment type="subcellular location">
    <subcellularLocation>
        <location evidence="1">Membrane</location>
        <topology evidence="1">Multi-pass membrane protein</topology>
    </subcellularLocation>
</comment>
<feature type="transmembrane region" description="Helical" evidence="7">
    <location>
        <begin position="121"/>
        <end position="141"/>
    </location>
</feature>
<evidence type="ECO:0000256" key="7">
    <source>
        <dbReference type="SAM" id="Phobius"/>
    </source>
</evidence>
<dbReference type="SUPFAM" id="SSF81338">
    <property type="entry name" value="Aquaporin-like"/>
    <property type="match status" value="1"/>
</dbReference>
<gene>
    <name evidence="8" type="ORF">A6M23_05800</name>
</gene>
<evidence type="ECO:0000256" key="1">
    <source>
        <dbReference type="ARBA" id="ARBA00004141"/>
    </source>
</evidence>
<protein>
    <recommendedName>
        <fullName evidence="10">Aquaporin</fullName>
    </recommendedName>
</protein>
<feature type="transmembrane region" description="Helical" evidence="7">
    <location>
        <begin position="79"/>
        <end position="101"/>
    </location>
</feature>
<dbReference type="OrthoDB" id="9807293at2"/>
<keyword evidence="3 6" id="KW-0812">Transmembrane</keyword>
<sequence length="231" mass="24041">MHPLMRKMTAEFIGTFGLIFFGGGAAAMGKPLIDIALANGLAIMIAAYVFGDISGGIVNPAVTLGGAIAGKISWRNAGMYMIAQILGGIAAGFVLLTVLPGQMGHLGATTINTNLISVPGGFMLEALGTFFLTTTALYTAMSDRAGNAAPLAIGFTLVMIVTFMGPLTGASVNPARTLGPAVAGDYYPHVWVYLIATPLGGLVAGLLYKFMQESKTDMHFEEAMKEEDVTL</sequence>
<feature type="transmembrane region" description="Helical" evidence="7">
    <location>
        <begin position="148"/>
        <end position="170"/>
    </location>
</feature>
<dbReference type="GO" id="GO:0015250">
    <property type="term" value="F:water channel activity"/>
    <property type="evidence" value="ECO:0007669"/>
    <property type="project" value="TreeGrafter"/>
</dbReference>
<evidence type="ECO:0008006" key="10">
    <source>
        <dbReference type="Google" id="ProtNLM"/>
    </source>
</evidence>
<accession>A0A1C2JFV8</accession>
<dbReference type="PANTHER" id="PTHR19139:SF199">
    <property type="entry name" value="MIP17260P"/>
    <property type="match status" value="1"/>
</dbReference>
<evidence type="ECO:0000256" key="3">
    <source>
        <dbReference type="ARBA" id="ARBA00022692"/>
    </source>
</evidence>
<evidence type="ECO:0000256" key="6">
    <source>
        <dbReference type="RuleBase" id="RU000477"/>
    </source>
</evidence>
<dbReference type="Pfam" id="PF00230">
    <property type="entry name" value="MIP"/>
    <property type="match status" value="1"/>
</dbReference>
<evidence type="ECO:0000313" key="8">
    <source>
        <dbReference type="EMBL" id="OCX74582.1"/>
    </source>
</evidence>
<dbReference type="Proteomes" id="UP000095008">
    <property type="component" value="Unassembled WGS sequence"/>
</dbReference>
<proteinExistence type="inferred from homology"/>
<keyword evidence="5 7" id="KW-0472">Membrane</keyword>
<dbReference type="PANTHER" id="PTHR19139">
    <property type="entry name" value="AQUAPORIN TRANSPORTER"/>
    <property type="match status" value="1"/>
</dbReference>
<dbReference type="AlphaFoldDB" id="A0A1C2JFV8"/>
<keyword evidence="9" id="KW-1185">Reference proteome</keyword>
<dbReference type="RefSeq" id="WP_031572395.1">
    <property type="nucleotide sequence ID" value="NZ_JABBDW010000233.1"/>
</dbReference>
<dbReference type="GO" id="GO:0005886">
    <property type="term" value="C:plasma membrane"/>
    <property type="evidence" value="ECO:0007669"/>
    <property type="project" value="TreeGrafter"/>
</dbReference>
<reference evidence="8" key="1">
    <citation type="journal article" date="2016" name="Int. J. Mol. Sci.">
        <title>Comparative genomics of the extreme acidophile Acidithiobacillus thiooxidans reveals intraspecific divergence and niche adaptation.</title>
        <authorList>
            <person name="Zhang X."/>
            <person name="Feng X."/>
            <person name="Tao J."/>
            <person name="Ma L."/>
            <person name="Xiao Y."/>
            <person name="Liang Y."/>
            <person name="Liu X."/>
            <person name="Yin H."/>
        </authorList>
    </citation>
    <scope>NUCLEOTIDE SEQUENCE [LARGE SCALE GENOMIC DNA]</scope>
    <source>
        <strain evidence="8">DXS-W</strain>
    </source>
</reference>
<comment type="similarity">
    <text evidence="2 6">Belongs to the MIP/aquaporin (TC 1.A.8) family.</text>
</comment>
<dbReference type="PRINTS" id="PR00783">
    <property type="entry name" value="MINTRINSICP"/>
</dbReference>
<keyword evidence="6" id="KW-0813">Transport</keyword>
<dbReference type="EMBL" id="LWRY01000036">
    <property type="protein sequence ID" value="OCX74582.1"/>
    <property type="molecule type" value="Genomic_DNA"/>
</dbReference>
<organism evidence="8 9">
    <name type="scientific">Acidithiobacillus thiooxidans</name>
    <name type="common">Thiobacillus thiooxidans</name>
    <dbReference type="NCBI Taxonomy" id="930"/>
    <lineage>
        <taxon>Bacteria</taxon>
        <taxon>Pseudomonadati</taxon>
        <taxon>Pseudomonadota</taxon>
        <taxon>Acidithiobacillia</taxon>
        <taxon>Acidithiobacillales</taxon>
        <taxon>Acidithiobacillaceae</taxon>
        <taxon>Acidithiobacillus</taxon>
    </lineage>
</organism>